<gene>
    <name evidence="2" type="ORF">Asppvi_002056</name>
</gene>
<feature type="chain" id="PRO_5040478696" evidence="1">
    <location>
        <begin position="21"/>
        <end position="83"/>
    </location>
</feature>
<name>A0A9P3BQR1_9EURO</name>
<evidence type="ECO:0000313" key="2">
    <source>
        <dbReference type="EMBL" id="GIJ92778.1"/>
    </source>
</evidence>
<proteinExistence type="predicted"/>
<dbReference type="OrthoDB" id="4504432at2759"/>
<feature type="signal peptide" evidence="1">
    <location>
        <begin position="1"/>
        <end position="20"/>
    </location>
</feature>
<evidence type="ECO:0000256" key="1">
    <source>
        <dbReference type="SAM" id="SignalP"/>
    </source>
</evidence>
<accession>A0A9P3BQR1</accession>
<organism evidence="2 3">
    <name type="scientific">Aspergillus pseudoviridinutans</name>
    <dbReference type="NCBI Taxonomy" id="1517512"/>
    <lineage>
        <taxon>Eukaryota</taxon>
        <taxon>Fungi</taxon>
        <taxon>Dikarya</taxon>
        <taxon>Ascomycota</taxon>
        <taxon>Pezizomycotina</taxon>
        <taxon>Eurotiomycetes</taxon>
        <taxon>Eurotiomycetidae</taxon>
        <taxon>Eurotiales</taxon>
        <taxon>Aspergillaceae</taxon>
        <taxon>Aspergillus</taxon>
        <taxon>Aspergillus subgen. Fumigati</taxon>
    </lineage>
</organism>
<sequence>MNAHTLKLTALAGIMSRLMAKSPGENGWSPQAQDFLQNLAIKPLDKLMQEPFLAKRADERDLKLCVYITNKIADHNLMTLYRQ</sequence>
<dbReference type="RefSeq" id="XP_043163524.1">
    <property type="nucleotide sequence ID" value="XM_043307589.1"/>
</dbReference>
<dbReference type="EMBL" id="BHVY01000019">
    <property type="protein sequence ID" value="GIJ92778.1"/>
    <property type="molecule type" value="Genomic_DNA"/>
</dbReference>
<keyword evidence="1" id="KW-0732">Signal</keyword>
<dbReference type="Proteomes" id="UP001043456">
    <property type="component" value="Unassembled WGS sequence"/>
</dbReference>
<reference evidence="2 3" key="1">
    <citation type="submission" date="2018-10" db="EMBL/GenBank/DDBJ databases">
        <title>Pan-genome distribution and transcriptional activeness of fungal secondary metabolism genes in Aspergillus section Fumigati.</title>
        <authorList>
            <person name="Takahashi H."/>
            <person name="Umemura M."/>
            <person name="Ninomiya A."/>
            <person name="Kusuya Y."/>
            <person name="Urayama S."/>
            <person name="Shimizu M."/>
            <person name="Watanabe A."/>
            <person name="Kamei K."/>
            <person name="Yaguchi T."/>
            <person name="Hagiwara D."/>
        </authorList>
    </citation>
    <scope>NUCLEOTIDE SEQUENCE [LARGE SCALE GENOMIC DNA]</scope>
    <source>
        <strain evidence="2 3">IFM 55266</strain>
    </source>
</reference>
<dbReference type="AlphaFoldDB" id="A0A9P3BQR1"/>
<dbReference type="GeneID" id="67000668"/>
<evidence type="ECO:0000313" key="3">
    <source>
        <dbReference type="Proteomes" id="UP001043456"/>
    </source>
</evidence>
<protein>
    <submittedName>
        <fullName evidence="2">Uncharacterized protein</fullName>
    </submittedName>
</protein>
<comment type="caution">
    <text evidence="2">The sequence shown here is derived from an EMBL/GenBank/DDBJ whole genome shotgun (WGS) entry which is preliminary data.</text>
</comment>
<keyword evidence="3" id="KW-1185">Reference proteome</keyword>